<sequence length="628" mass="68774">MCESEAVIVANLEELTICDVSDVSKIPVAEFNSPEATTKMTLNQAELLKSIENIGYKGSLESENQLSDALENGAKSIEFTRLIGFLTTELRELCSLDECVTPITAPEDSITFLMELSSFLNELGCPHSQLTQGHVSERLGTVEDRVLLVEHLISELMAARILREDRPEKRIDLKLRESSQAGDLRKILQILGFSKPPPNITMTGLFQKITPAIQKLVEKAHKDLVGNPMFNGNLSDKQWELLEKVQQELHDEYLIRREMLLKRLDCTIQSFQWSGRTKGKDTLFEKTYTEKRKTLKAEPEVDISDLLASREDLAIIEKTSSASVRKNTKSSINRVIIGPVPDRGGRTSEQQPPPPEMPPWQQRNAGPSGGQFNRGGGNFSRGGGDSRGGRGRGSNSSSFESAGRGYNSGSFDSAGSYGGRGGAQRGTEYSRGGNSYSRGGGGSDYSRGGNNYSRDAQDSRSESDYSRGGNNYSGGGNNYSGGGSDYNRSYSSSDNYNRSNSGSDYSKGGSSYTGGGSSYAGGGNNYSRSDSYNQGNSGYSQSSSSYSQSNRNSGGGYDSAGSYGGYSQDYQEPKRAKTYDQFQQSRDTYADQYVQESQHNKQYQSRDRDNRGQRGGRSNYNRGGGSYR</sequence>
<evidence type="ECO:0000256" key="1">
    <source>
        <dbReference type="ARBA" id="ARBA00007218"/>
    </source>
</evidence>
<dbReference type="AlphaFoldDB" id="A0AAN7PQ54"/>
<accession>A0AAN7PQ54</accession>
<dbReference type="Proteomes" id="UP001353858">
    <property type="component" value="Unassembled WGS sequence"/>
</dbReference>
<evidence type="ECO:0000313" key="3">
    <source>
        <dbReference type="EMBL" id="KAK4873022.1"/>
    </source>
</evidence>
<dbReference type="GO" id="GO:0072669">
    <property type="term" value="C:tRNA-splicing ligase complex"/>
    <property type="evidence" value="ECO:0007669"/>
    <property type="project" value="TreeGrafter"/>
</dbReference>
<feature type="compositionally biased region" description="Low complexity" evidence="2">
    <location>
        <begin position="485"/>
        <end position="510"/>
    </location>
</feature>
<name>A0AAN7PQ54_9COLE</name>
<gene>
    <name evidence="3" type="ORF">RN001_015051</name>
</gene>
<reference evidence="4" key="1">
    <citation type="submission" date="2023-01" db="EMBL/GenBank/DDBJ databases">
        <title>Key to firefly adult light organ development and bioluminescence: homeobox transcription factors regulate luciferase expression and transportation to peroxisome.</title>
        <authorList>
            <person name="Fu X."/>
        </authorList>
    </citation>
    <scope>NUCLEOTIDE SEQUENCE [LARGE SCALE GENOMIC DNA]</scope>
</reference>
<feature type="compositionally biased region" description="Basic and acidic residues" evidence="2">
    <location>
        <begin position="455"/>
        <end position="465"/>
    </location>
</feature>
<dbReference type="Pfam" id="PF10239">
    <property type="entry name" value="DUF2465"/>
    <property type="match status" value="1"/>
</dbReference>
<feature type="compositionally biased region" description="Low complexity" evidence="2">
    <location>
        <begin position="425"/>
        <end position="437"/>
    </location>
</feature>
<feature type="compositionally biased region" description="Low complexity" evidence="2">
    <location>
        <begin position="525"/>
        <end position="552"/>
    </location>
</feature>
<feature type="compositionally biased region" description="Polar residues" evidence="2">
    <location>
        <begin position="594"/>
        <end position="603"/>
    </location>
</feature>
<feature type="compositionally biased region" description="Gly residues" evidence="2">
    <location>
        <begin position="471"/>
        <end position="484"/>
    </location>
</feature>
<feature type="compositionally biased region" description="Low complexity" evidence="2">
    <location>
        <begin position="393"/>
        <end position="405"/>
    </location>
</feature>
<evidence type="ECO:0000313" key="4">
    <source>
        <dbReference type="Proteomes" id="UP001353858"/>
    </source>
</evidence>
<feature type="compositionally biased region" description="Gly residues" evidence="2">
    <location>
        <begin position="511"/>
        <end position="524"/>
    </location>
</feature>
<dbReference type="InterPro" id="IPR018797">
    <property type="entry name" value="FAM98"/>
</dbReference>
<keyword evidence="4" id="KW-1185">Reference proteome</keyword>
<feature type="compositionally biased region" description="Gly residues" evidence="2">
    <location>
        <begin position="553"/>
        <end position="564"/>
    </location>
</feature>
<evidence type="ECO:0000256" key="2">
    <source>
        <dbReference type="SAM" id="MobiDB-lite"/>
    </source>
</evidence>
<organism evidence="3 4">
    <name type="scientific">Aquatica leii</name>
    <dbReference type="NCBI Taxonomy" id="1421715"/>
    <lineage>
        <taxon>Eukaryota</taxon>
        <taxon>Metazoa</taxon>
        <taxon>Ecdysozoa</taxon>
        <taxon>Arthropoda</taxon>
        <taxon>Hexapoda</taxon>
        <taxon>Insecta</taxon>
        <taxon>Pterygota</taxon>
        <taxon>Neoptera</taxon>
        <taxon>Endopterygota</taxon>
        <taxon>Coleoptera</taxon>
        <taxon>Polyphaga</taxon>
        <taxon>Elateriformia</taxon>
        <taxon>Elateroidea</taxon>
        <taxon>Lampyridae</taxon>
        <taxon>Luciolinae</taxon>
        <taxon>Aquatica</taxon>
    </lineage>
</organism>
<feature type="compositionally biased region" description="Polar residues" evidence="2">
    <location>
        <begin position="322"/>
        <end position="333"/>
    </location>
</feature>
<dbReference type="PANTHER" id="PTHR31353">
    <property type="entry name" value="FAM98"/>
    <property type="match status" value="1"/>
</dbReference>
<comment type="caution">
    <text evidence="3">The sequence shown here is derived from an EMBL/GenBank/DDBJ whole genome shotgun (WGS) entry which is preliminary data.</text>
</comment>
<feature type="compositionally biased region" description="Gly residues" evidence="2">
    <location>
        <begin position="367"/>
        <end position="386"/>
    </location>
</feature>
<dbReference type="EMBL" id="JARPUR010000007">
    <property type="protein sequence ID" value="KAK4873022.1"/>
    <property type="molecule type" value="Genomic_DNA"/>
</dbReference>
<evidence type="ECO:0008006" key="5">
    <source>
        <dbReference type="Google" id="ProtNLM"/>
    </source>
</evidence>
<proteinExistence type="inferred from homology"/>
<dbReference type="PANTHER" id="PTHR31353:SF1">
    <property type="entry name" value="PROTEIN FAM98B"/>
    <property type="match status" value="1"/>
</dbReference>
<protein>
    <recommendedName>
        <fullName evidence="5">Protein FAM98A</fullName>
    </recommendedName>
</protein>
<comment type="similarity">
    <text evidence="1">Belongs to the FAM98 family.</text>
</comment>
<feature type="region of interest" description="Disordered" evidence="2">
    <location>
        <begin position="322"/>
        <end position="628"/>
    </location>
</feature>
<feature type="compositionally biased region" description="Low complexity" evidence="2">
    <location>
        <begin position="444"/>
        <end position="453"/>
    </location>
</feature>